<name>A0A9N9ELV1_9GLOM</name>
<dbReference type="Proteomes" id="UP000789508">
    <property type="component" value="Unassembled WGS sequence"/>
</dbReference>
<dbReference type="EMBL" id="CAJVPS010014616">
    <property type="protein sequence ID" value="CAG8683362.1"/>
    <property type="molecule type" value="Genomic_DNA"/>
</dbReference>
<reference evidence="1" key="1">
    <citation type="submission" date="2021-06" db="EMBL/GenBank/DDBJ databases">
        <authorList>
            <person name="Kallberg Y."/>
            <person name="Tangrot J."/>
            <person name="Rosling A."/>
        </authorList>
    </citation>
    <scope>NUCLEOTIDE SEQUENCE</scope>
    <source>
        <strain evidence="1">FL130A</strain>
    </source>
</reference>
<gene>
    <name evidence="1" type="ORF">ALEPTO_LOCUS10926</name>
</gene>
<feature type="non-terminal residue" evidence="1">
    <location>
        <position position="1"/>
    </location>
</feature>
<evidence type="ECO:0000313" key="2">
    <source>
        <dbReference type="Proteomes" id="UP000789508"/>
    </source>
</evidence>
<accession>A0A9N9ELV1</accession>
<protein>
    <submittedName>
        <fullName evidence="1">10186_t:CDS:1</fullName>
    </submittedName>
</protein>
<organism evidence="1 2">
    <name type="scientific">Ambispora leptoticha</name>
    <dbReference type="NCBI Taxonomy" id="144679"/>
    <lineage>
        <taxon>Eukaryota</taxon>
        <taxon>Fungi</taxon>
        <taxon>Fungi incertae sedis</taxon>
        <taxon>Mucoromycota</taxon>
        <taxon>Glomeromycotina</taxon>
        <taxon>Glomeromycetes</taxon>
        <taxon>Archaeosporales</taxon>
        <taxon>Ambisporaceae</taxon>
        <taxon>Ambispora</taxon>
    </lineage>
</organism>
<keyword evidence="2" id="KW-1185">Reference proteome</keyword>
<comment type="caution">
    <text evidence="1">The sequence shown here is derived from an EMBL/GenBank/DDBJ whole genome shotgun (WGS) entry which is preliminary data.</text>
</comment>
<dbReference type="AlphaFoldDB" id="A0A9N9ELV1"/>
<evidence type="ECO:0000313" key="1">
    <source>
        <dbReference type="EMBL" id="CAG8683362.1"/>
    </source>
</evidence>
<proteinExistence type="predicted"/>
<sequence>MLFIGDGMAWRDSFFFPGNTSSDVTASFRLLESDEFIVGIFMTVRDVIRVEG</sequence>